<comment type="caution">
    <text evidence="3">The sequence shown here is derived from an EMBL/GenBank/DDBJ whole genome shotgun (WGS) entry which is preliminary data.</text>
</comment>
<dbReference type="OrthoDB" id="34166at2"/>
<dbReference type="Pfam" id="PF03070">
    <property type="entry name" value="TENA_THI-4"/>
    <property type="match status" value="1"/>
</dbReference>
<keyword evidence="1" id="KW-0784">Thiamine biosynthesis</keyword>
<keyword evidence="1" id="KW-0378">Hydrolase</keyword>
<dbReference type="AlphaFoldDB" id="A0A4S5BVC5"/>
<accession>A0A4S5BVC5</accession>
<dbReference type="InterPro" id="IPR004305">
    <property type="entry name" value="Thiaminase-2/PQQC"/>
</dbReference>
<comment type="catalytic activity">
    <reaction evidence="1">
        <text>thiamine + H2O = 5-(2-hydroxyethyl)-4-methylthiazole + 4-amino-5-hydroxymethyl-2-methylpyrimidine + H(+)</text>
        <dbReference type="Rhea" id="RHEA:17509"/>
        <dbReference type="ChEBI" id="CHEBI:15377"/>
        <dbReference type="ChEBI" id="CHEBI:15378"/>
        <dbReference type="ChEBI" id="CHEBI:16892"/>
        <dbReference type="ChEBI" id="CHEBI:17957"/>
        <dbReference type="ChEBI" id="CHEBI:18385"/>
        <dbReference type="EC" id="3.5.99.2"/>
    </reaction>
</comment>
<dbReference type="InterPro" id="IPR027574">
    <property type="entry name" value="Thiaminase_II"/>
</dbReference>
<dbReference type="Gene3D" id="1.20.910.10">
    <property type="entry name" value="Heme oxygenase-like"/>
    <property type="match status" value="1"/>
</dbReference>
<evidence type="ECO:0000256" key="1">
    <source>
        <dbReference type="RuleBase" id="RU363093"/>
    </source>
</evidence>
<protein>
    <recommendedName>
        <fullName evidence="1">Aminopyrimidine aminohydrolase</fullName>
        <ecNumber evidence="1">3.5.99.2</ecNumber>
    </recommendedName>
</protein>
<comment type="function">
    <text evidence="1">Catalyzes an amino-pyrimidine hydrolysis reaction at the C5' of the pyrimidine moiety of thiamine compounds, a reaction that is part of a thiamine salvage pathway.</text>
</comment>
<dbReference type="PANTHER" id="PTHR43198:SF2">
    <property type="entry name" value="SI:CH1073-67J19.1-RELATED"/>
    <property type="match status" value="1"/>
</dbReference>
<gene>
    <name evidence="3" type="primary">tenA</name>
    <name evidence="3" type="ORF">E8K88_04700</name>
</gene>
<organism evidence="3 4">
    <name type="scientific">Lampropedia aestuarii</name>
    <dbReference type="NCBI Taxonomy" id="2562762"/>
    <lineage>
        <taxon>Bacteria</taxon>
        <taxon>Pseudomonadati</taxon>
        <taxon>Pseudomonadota</taxon>
        <taxon>Betaproteobacteria</taxon>
        <taxon>Burkholderiales</taxon>
        <taxon>Comamonadaceae</taxon>
        <taxon>Lampropedia</taxon>
    </lineage>
</organism>
<dbReference type="UniPathway" id="UPA00060"/>
<dbReference type="NCBIfam" id="TIGR04306">
    <property type="entry name" value="salvage_TenA"/>
    <property type="match status" value="1"/>
</dbReference>
<evidence type="ECO:0000259" key="2">
    <source>
        <dbReference type="Pfam" id="PF03070"/>
    </source>
</evidence>
<comment type="catalytic activity">
    <reaction evidence="1">
        <text>4-amino-5-aminomethyl-2-methylpyrimidine + H2O = 4-amino-5-hydroxymethyl-2-methylpyrimidine + NH4(+)</text>
        <dbReference type="Rhea" id="RHEA:31799"/>
        <dbReference type="ChEBI" id="CHEBI:15377"/>
        <dbReference type="ChEBI" id="CHEBI:16892"/>
        <dbReference type="ChEBI" id="CHEBI:28938"/>
        <dbReference type="ChEBI" id="CHEBI:63416"/>
        <dbReference type="EC" id="3.5.99.2"/>
    </reaction>
</comment>
<sequence>MADTTPFFDRLKAAAQTEWQSYVDHDFIRQMEAGTLPQAVFRQYLEQDYLFLIQYARAYALAIYKSPQLSDMHTIQAGLNTILGEMHLHVRLCQRWGLSQADLEAAPEHSATIAYTRYVLDCGQRGDLLDLLIALSPCLMGYAEIGLRLAPAVAANPDHPYREWISEYASAGFQEAARHSALHLHQLAERVMAPARWADAVAIFAKASRLEADFWQMGLDLGQTRV</sequence>
<dbReference type="GO" id="GO:0009229">
    <property type="term" value="P:thiamine diphosphate biosynthetic process"/>
    <property type="evidence" value="ECO:0007669"/>
    <property type="project" value="UniProtKB-UniPathway"/>
</dbReference>
<dbReference type="PANTHER" id="PTHR43198">
    <property type="entry name" value="BIFUNCTIONAL TH2 PROTEIN"/>
    <property type="match status" value="1"/>
</dbReference>
<dbReference type="GO" id="GO:0050334">
    <property type="term" value="F:thiaminase activity"/>
    <property type="evidence" value="ECO:0007669"/>
    <property type="project" value="UniProtKB-EC"/>
</dbReference>
<reference evidence="3 4" key="1">
    <citation type="submission" date="2019-04" db="EMBL/GenBank/DDBJ databases">
        <title>Lampropedia sp YIM MLB12 draf genome.</title>
        <authorList>
            <person name="Wang Y.-X."/>
        </authorList>
    </citation>
    <scope>NUCLEOTIDE SEQUENCE [LARGE SCALE GENOMIC DNA]</scope>
    <source>
        <strain evidence="3 4">YIM MLB12</strain>
    </source>
</reference>
<dbReference type="InterPro" id="IPR016084">
    <property type="entry name" value="Haem_Oase-like_multi-hlx"/>
</dbReference>
<evidence type="ECO:0000313" key="3">
    <source>
        <dbReference type="EMBL" id="THJ35293.1"/>
    </source>
</evidence>
<dbReference type="SUPFAM" id="SSF48613">
    <property type="entry name" value="Heme oxygenase-like"/>
    <property type="match status" value="1"/>
</dbReference>
<evidence type="ECO:0000313" key="4">
    <source>
        <dbReference type="Proteomes" id="UP000306236"/>
    </source>
</evidence>
<dbReference type="EC" id="3.5.99.2" evidence="1"/>
<name>A0A4S5BVC5_9BURK</name>
<dbReference type="EMBL" id="SSWX01000004">
    <property type="protein sequence ID" value="THJ35293.1"/>
    <property type="molecule type" value="Genomic_DNA"/>
</dbReference>
<keyword evidence="4" id="KW-1185">Reference proteome</keyword>
<dbReference type="GO" id="GO:0005829">
    <property type="term" value="C:cytosol"/>
    <property type="evidence" value="ECO:0007669"/>
    <property type="project" value="TreeGrafter"/>
</dbReference>
<dbReference type="InterPro" id="IPR050967">
    <property type="entry name" value="Thiamine_Salvage_TenA"/>
</dbReference>
<proteinExistence type="inferred from homology"/>
<feature type="domain" description="Thiaminase-2/PQQC" evidence="2">
    <location>
        <begin position="15"/>
        <end position="220"/>
    </location>
</feature>
<dbReference type="CDD" id="cd19367">
    <property type="entry name" value="TenA_C_ScTHI20-like"/>
    <property type="match status" value="1"/>
</dbReference>
<comment type="similarity">
    <text evidence="1">Belongs to the TenA family.</text>
</comment>
<dbReference type="GO" id="GO:0009228">
    <property type="term" value="P:thiamine biosynthetic process"/>
    <property type="evidence" value="ECO:0007669"/>
    <property type="project" value="UniProtKB-KW"/>
</dbReference>
<dbReference type="RefSeq" id="WP_136405490.1">
    <property type="nucleotide sequence ID" value="NZ_SSWX01000004.1"/>
</dbReference>
<comment type="pathway">
    <text evidence="1">Cofactor biosynthesis; thiamine diphosphate biosynthesis.</text>
</comment>
<dbReference type="Proteomes" id="UP000306236">
    <property type="component" value="Unassembled WGS sequence"/>
</dbReference>